<evidence type="ECO:0000313" key="1">
    <source>
        <dbReference type="EMBL" id="KAI3727623.1"/>
    </source>
</evidence>
<comment type="caution">
    <text evidence="1">The sequence shown here is derived from an EMBL/GenBank/DDBJ whole genome shotgun (WGS) entry which is preliminary data.</text>
</comment>
<keyword evidence="2" id="KW-1185">Reference proteome</keyword>
<organism evidence="1 2">
    <name type="scientific">Arctium lappa</name>
    <name type="common">Greater burdock</name>
    <name type="synonym">Lappa major</name>
    <dbReference type="NCBI Taxonomy" id="4217"/>
    <lineage>
        <taxon>Eukaryota</taxon>
        <taxon>Viridiplantae</taxon>
        <taxon>Streptophyta</taxon>
        <taxon>Embryophyta</taxon>
        <taxon>Tracheophyta</taxon>
        <taxon>Spermatophyta</taxon>
        <taxon>Magnoliopsida</taxon>
        <taxon>eudicotyledons</taxon>
        <taxon>Gunneridae</taxon>
        <taxon>Pentapetalae</taxon>
        <taxon>asterids</taxon>
        <taxon>campanulids</taxon>
        <taxon>Asterales</taxon>
        <taxon>Asteraceae</taxon>
        <taxon>Carduoideae</taxon>
        <taxon>Cardueae</taxon>
        <taxon>Arctiinae</taxon>
        <taxon>Arctium</taxon>
    </lineage>
</organism>
<reference evidence="2" key="1">
    <citation type="journal article" date="2022" name="Mol. Ecol. Resour.">
        <title>The genomes of chicory, endive, great burdock and yacon provide insights into Asteraceae palaeo-polyploidization history and plant inulin production.</title>
        <authorList>
            <person name="Fan W."/>
            <person name="Wang S."/>
            <person name="Wang H."/>
            <person name="Wang A."/>
            <person name="Jiang F."/>
            <person name="Liu H."/>
            <person name="Zhao H."/>
            <person name="Xu D."/>
            <person name="Zhang Y."/>
        </authorList>
    </citation>
    <scope>NUCLEOTIDE SEQUENCE [LARGE SCALE GENOMIC DNA]</scope>
    <source>
        <strain evidence="2">cv. Niubang</strain>
    </source>
</reference>
<sequence>MRLHHFTPRGTAGVQDGVLKTMDRFLPVNLRGSEREVVLEDYLRVHARRLLPSSTGNLLHQDKKWC</sequence>
<gene>
    <name evidence="1" type="ORF">L6452_16241</name>
</gene>
<name>A0ACB9C095_ARCLA</name>
<proteinExistence type="predicted"/>
<protein>
    <submittedName>
        <fullName evidence="1">Uncharacterized protein</fullName>
    </submittedName>
</protein>
<accession>A0ACB9C095</accession>
<evidence type="ECO:0000313" key="2">
    <source>
        <dbReference type="Proteomes" id="UP001055879"/>
    </source>
</evidence>
<dbReference type="Proteomes" id="UP001055879">
    <property type="component" value="Linkage Group LG05"/>
</dbReference>
<dbReference type="EMBL" id="CM042051">
    <property type="protein sequence ID" value="KAI3727623.1"/>
    <property type="molecule type" value="Genomic_DNA"/>
</dbReference>
<reference evidence="1 2" key="2">
    <citation type="journal article" date="2022" name="Mol. Ecol. Resour.">
        <title>The genomes of chicory, endive, great burdock and yacon provide insights into Asteraceae paleo-polyploidization history and plant inulin production.</title>
        <authorList>
            <person name="Fan W."/>
            <person name="Wang S."/>
            <person name="Wang H."/>
            <person name="Wang A."/>
            <person name="Jiang F."/>
            <person name="Liu H."/>
            <person name="Zhao H."/>
            <person name="Xu D."/>
            <person name="Zhang Y."/>
        </authorList>
    </citation>
    <scope>NUCLEOTIDE SEQUENCE [LARGE SCALE GENOMIC DNA]</scope>
    <source>
        <strain evidence="2">cv. Niubang</strain>
    </source>
</reference>